<dbReference type="InterPro" id="IPR036388">
    <property type="entry name" value="WH-like_DNA-bd_sf"/>
</dbReference>
<evidence type="ECO:0000259" key="5">
    <source>
        <dbReference type="PROSITE" id="PS51063"/>
    </source>
</evidence>
<keyword evidence="3" id="KW-0804">Transcription</keyword>
<dbReference type="AlphaFoldDB" id="F8GSC3"/>
<evidence type="ECO:0000256" key="1">
    <source>
        <dbReference type="ARBA" id="ARBA00023015"/>
    </source>
</evidence>
<dbReference type="HOGENOM" id="CLU_075053_3_4_4"/>
<accession>F8GSC3</accession>
<dbReference type="Proteomes" id="UP000006798">
    <property type="component" value="Chromosome 2"/>
</dbReference>
<dbReference type="SMART" id="SM00100">
    <property type="entry name" value="cNMP"/>
    <property type="match status" value="1"/>
</dbReference>
<evidence type="ECO:0000259" key="4">
    <source>
        <dbReference type="PROSITE" id="PS50042"/>
    </source>
</evidence>
<dbReference type="Gene3D" id="1.10.10.10">
    <property type="entry name" value="Winged helix-like DNA-binding domain superfamily/Winged helix DNA-binding domain"/>
    <property type="match status" value="1"/>
</dbReference>
<dbReference type="SMART" id="SM00419">
    <property type="entry name" value="HTH_CRP"/>
    <property type="match status" value="1"/>
</dbReference>
<dbReference type="InterPro" id="IPR036390">
    <property type="entry name" value="WH_DNA-bd_sf"/>
</dbReference>
<evidence type="ECO:0000313" key="7">
    <source>
        <dbReference type="Proteomes" id="UP000006798"/>
    </source>
</evidence>
<dbReference type="SUPFAM" id="SSF51206">
    <property type="entry name" value="cAMP-binding domain-like"/>
    <property type="match status" value="1"/>
</dbReference>
<evidence type="ECO:0000256" key="3">
    <source>
        <dbReference type="ARBA" id="ARBA00023163"/>
    </source>
</evidence>
<dbReference type="Gene3D" id="2.60.120.10">
    <property type="entry name" value="Jelly Rolls"/>
    <property type="match status" value="1"/>
</dbReference>
<dbReference type="PROSITE" id="PS51063">
    <property type="entry name" value="HTH_CRP_2"/>
    <property type="match status" value="1"/>
</dbReference>
<feature type="domain" description="HTH crp-type" evidence="5">
    <location>
        <begin position="186"/>
        <end position="251"/>
    </location>
</feature>
<evidence type="ECO:0000256" key="2">
    <source>
        <dbReference type="ARBA" id="ARBA00023125"/>
    </source>
</evidence>
<dbReference type="PANTHER" id="PTHR24567:SF74">
    <property type="entry name" value="HTH-TYPE TRANSCRIPTIONAL REGULATOR ARCR"/>
    <property type="match status" value="1"/>
</dbReference>
<dbReference type="EMBL" id="CP002878">
    <property type="protein sequence ID" value="AEI79773.1"/>
    <property type="molecule type" value="Genomic_DNA"/>
</dbReference>
<gene>
    <name evidence="6" type="ordered locus">CNE_2c08020</name>
</gene>
<sequence>MHCPGAPRQSLLSIRQSRLQQESDVKGDVKRGSRAAVEPVRTLPRSVLASGWLRNAPPGVLDAVANAARRLRFGDGEMIFARGDPPTYFCMVLSGRVRMSRVSTGGRESVYSVIGRGRWFGEISLLDGKPRTHDAFAVGNTELMVLSQRDFHRILGAHPEGMQLIVQQICARLRVAFDHAQSAAQAPIDARMAARLLELADRTDHVVRISAEDLGDMVNRSRQTVAKYLQAWEEAGLIRREYRQIELLDPAALKRLARR</sequence>
<dbReference type="InterPro" id="IPR050397">
    <property type="entry name" value="Env_Response_Regulators"/>
</dbReference>
<dbReference type="GO" id="GO:0005829">
    <property type="term" value="C:cytosol"/>
    <property type="evidence" value="ECO:0007669"/>
    <property type="project" value="TreeGrafter"/>
</dbReference>
<dbReference type="PANTHER" id="PTHR24567">
    <property type="entry name" value="CRP FAMILY TRANSCRIPTIONAL REGULATORY PROTEIN"/>
    <property type="match status" value="1"/>
</dbReference>
<proteinExistence type="predicted"/>
<name>F8GSC3_CUPNN</name>
<dbReference type="CDD" id="cd00038">
    <property type="entry name" value="CAP_ED"/>
    <property type="match status" value="1"/>
</dbReference>
<protein>
    <submittedName>
        <fullName evidence="6">Transcriptional regulator CRP family</fullName>
    </submittedName>
</protein>
<dbReference type="InterPro" id="IPR012318">
    <property type="entry name" value="HTH_CRP"/>
</dbReference>
<dbReference type="Pfam" id="PF13545">
    <property type="entry name" value="HTH_Crp_2"/>
    <property type="match status" value="1"/>
</dbReference>
<feature type="domain" description="Cyclic nucleotide-binding" evidence="4">
    <location>
        <begin position="52"/>
        <end position="172"/>
    </location>
</feature>
<reference evidence="6 7" key="1">
    <citation type="journal article" date="2011" name="J. Bacteriol.">
        <title>Complete genome sequence of the type strain Cupriavidus necator N-1.</title>
        <authorList>
            <person name="Poehlein A."/>
            <person name="Kusian B."/>
            <person name="Friedrich B."/>
            <person name="Daniel R."/>
            <person name="Bowien B."/>
        </authorList>
    </citation>
    <scope>NUCLEOTIDE SEQUENCE [LARGE SCALE GENOMIC DNA]</scope>
    <source>
        <strain evidence="7">ATCC 43291 / DSM 13513 / CCUG 52238 / LMG 8453 / N-1</strain>
    </source>
</reference>
<dbReference type="InterPro" id="IPR000595">
    <property type="entry name" value="cNMP-bd_dom"/>
</dbReference>
<dbReference type="GO" id="GO:0003700">
    <property type="term" value="F:DNA-binding transcription factor activity"/>
    <property type="evidence" value="ECO:0007669"/>
    <property type="project" value="TreeGrafter"/>
</dbReference>
<dbReference type="PROSITE" id="PS50042">
    <property type="entry name" value="CNMP_BINDING_3"/>
    <property type="match status" value="1"/>
</dbReference>
<dbReference type="KEGG" id="cnc:CNE_2c08020"/>
<dbReference type="InterPro" id="IPR014710">
    <property type="entry name" value="RmlC-like_jellyroll"/>
</dbReference>
<keyword evidence="2" id="KW-0238">DNA-binding</keyword>
<dbReference type="Pfam" id="PF00027">
    <property type="entry name" value="cNMP_binding"/>
    <property type="match status" value="1"/>
</dbReference>
<keyword evidence="1" id="KW-0805">Transcription regulation</keyword>
<organism evidence="6 7">
    <name type="scientific">Cupriavidus necator (strain ATCC 43291 / DSM 13513 / CCUG 52238 / LMG 8453 / N-1)</name>
    <name type="common">Ralstonia eutropha</name>
    <dbReference type="NCBI Taxonomy" id="1042878"/>
    <lineage>
        <taxon>Bacteria</taxon>
        <taxon>Pseudomonadati</taxon>
        <taxon>Pseudomonadota</taxon>
        <taxon>Betaproteobacteria</taxon>
        <taxon>Burkholderiales</taxon>
        <taxon>Burkholderiaceae</taxon>
        <taxon>Cupriavidus</taxon>
    </lineage>
</organism>
<dbReference type="InterPro" id="IPR018490">
    <property type="entry name" value="cNMP-bd_dom_sf"/>
</dbReference>
<dbReference type="SUPFAM" id="SSF46785">
    <property type="entry name" value="Winged helix' DNA-binding domain"/>
    <property type="match status" value="1"/>
</dbReference>
<dbReference type="GO" id="GO:0003677">
    <property type="term" value="F:DNA binding"/>
    <property type="evidence" value="ECO:0007669"/>
    <property type="project" value="UniProtKB-KW"/>
</dbReference>
<evidence type="ECO:0000313" key="6">
    <source>
        <dbReference type="EMBL" id="AEI79773.1"/>
    </source>
</evidence>